<organism evidence="1 2">
    <name type="scientific">Dovyalis caffra</name>
    <dbReference type="NCBI Taxonomy" id="77055"/>
    <lineage>
        <taxon>Eukaryota</taxon>
        <taxon>Viridiplantae</taxon>
        <taxon>Streptophyta</taxon>
        <taxon>Embryophyta</taxon>
        <taxon>Tracheophyta</taxon>
        <taxon>Spermatophyta</taxon>
        <taxon>Magnoliopsida</taxon>
        <taxon>eudicotyledons</taxon>
        <taxon>Gunneridae</taxon>
        <taxon>Pentapetalae</taxon>
        <taxon>rosids</taxon>
        <taxon>fabids</taxon>
        <taxon>Malpighiales</taxon>
        <taxon>Salicaceae</taxon>
        <taxon>Flacourtieae</taxon>
        <taxon>Dovyalis</taxon>
    </lineage>
</organism>
<name>A0AAV1RDF6_9ROSI</name>
<proteinExistence type="predicted"/>
<sequence>MAVVNDENAGSGPLGILGSTLTKYKLKMLNNGGSLVECNAVYRDAFMDSIISKANYRVESANYSTTADSAEKIINSEEERNNEVSQSISVGACIRIHVEILGDKVVTTIRKQIDREEKK</sequence>
<accession>A0AAV1RDF6</accession>
<evidence type="ECO:0000313" key="2">
    <source>
        <dbReference type="Proteomes" id="UP001314170"/>
    </source>
</evidence>
<comment type="caution">
    <text evidence="1">The sequence shown here is derived from an EMBL/GenBank/DDBJ whole genome shotgun (WGS) entry which is preliminary data.</text>
</comment>
<keyword evidence="2" id="KW-1185">Reference proteome</keyword>
<gene>
    <name evidence="1" type="ORF">DCAF_LOCUS9004</name>
</gene>
<dbReference type="Proteomes" id="UP001314170">
    <property type="component" value="Unassembled WGS sequence"/>
</dbReference>
<protein>
    <submittedName>
        <fullName evidence="1">Uncharacterized protein</fullName>
    </submittedName>
</protein>
<evidence type="ECO:0000313" key="1">
    <source>
        <dbReference type="EMBL" id="CAK7332487.1"/>
    </source>
</evidence>
<dbReference type="AlphaFoldDB" id="A0AAV1RDF6"/>
<dbReference type="EMBL" id="CAWUPB010000913">
    <property type="protein sequence ID" value="CAK7332487.1"/>
    <property type="molecule type" value="Genomic_DNA"/>
</dbReference>
<reference evidence="1 2" key="1">
    <citation type="submission" date="2024-01" db="EMBL/GenBank/DDBJ databases">
        <authorList>
            <person name="Waweru B."/>
        </authorList>
    </citation>
    <scope>NUCLEOTIDE SEQUENCE [LARGE SCALE GENOMIC DNA]</scope>
</reference>